<proteinExistence type="predicted"/>
<dbReference type="EMBL" id="AMGO01000007">
    <property type="protein sequence ID" value="EKE45423.1"/>
    <property type="molecule type" value="Genomic_DNA"/>
</dbReference>
<dbReference type="eggNOG" id="COG2220">
    <property type="taxonomic scope" value="Bacteria"/>
</dbReference>
<sequence length="262" mass="28596">MTTRRMFLAAGAAVLGASSLPPRRALAQDGQGGDTYETDSGEIVVHPVEHASFVMETPAGTIFVDPVGDAARYDRFGTPDLILITHEHSDHYDPDTLTTLSNLATQIVANIAVYDMLPEALKVGAQKLANGDSTDVLGMTVEAVPAYNITEGRLDFHPEGRDNGYVLNIDGRRVYVAGDTEGTDEMRALDDIFIAFVPMNLPFTMDAEQAADAVAEFAPQYVYPYHYRGRDSGTQDPQEFARMLADRNSEVEVRQADWYAGG</sequence>
<name>K2HD85_9RHOB</name>
<dbReference type="Proteomes" id="UP000006765">
    <property type="component" value="Unassembled WGS sequence"/>
</dbReference>
<dbReference type="RefSeq" id="WP_007425666.1">
    <property type="nucleotide sequence ID" value="NZ_AMGO01000007.1"/>
</dbReference>
<keyword evidence="1" id="KW-0732">Signal</keyword>
<feature type="signal peptide" evidence="1">
    <location>
        <begin position="1"/>
        <end position="27"/>
    </location>
</feature>
<dbReference type="Pfam" id="PF13483">
    <property type="entry name" value="Lactamase_B_3"/>
    <property type="match status" value="1"/>
</dbReference>
<dbReference type="OrthoDB" id="9805728at2"/>
<dbReference type="PATRIC" id="fig|1231392.3.peg.516"/>
<dbReference type="InterPro" id="IPR006311">
    <property type="entry name" value="TAT_signal"/>
</dbReference>
<dbReference type="PANTHER" id="PTHR43546:SF3">
    <property type="entry name" value="UPF0173 METAL-DEPENDENT HYDROLASE MJ1163"/>
    <property type="match status" value="1"/>
</dbReference>
<keyword evidence="3" id="KW-1185">Reference proteome</keyword>
<evidence type="ECO:0000313" key="3">
    <source>
        <dbReference type="Proteomes" id="UP000006765"/>
    </source>
</evidence>
<dbReference type="InterPro" id="IPR050114">
    <property type="entry name" value="UPF0173_UPF0282_UlaG_hydrolase"/>
</dbReference>
<dbReference type="Gene3D" id="3.60.15.10">
    <property type="entry name" value="Ribonuclease Z/Hydroxyacylglutathione hydrolase-like"/>
    <property type="match status" value="1"/>
</dbReference>
<feature type="chain" id="PRO_5003858480" evidence="1">
    <location>
        <begin position="28"/>
        <end position="262"/>
    </location>
</feature>
<dbReference type="AlphaFoldDB" id="K2HD85"/>
<dbReference type="STRING" id="1231392.OCGS_0513"/>
<evidence type="ECO:0000313" key="2">
    <source>
        <dbReference type="EMBL" id="EKE45423.1"/>
    </source>
</evidence>
<organism evidence="2 3">
    <name type="scientific">Oceaniovalibus guishaninsula JLT2003</name>
    <dbReference type="NCBI Taxonomy" id="1231392"/>
    <lineage>
        <taxon>Bacteria</taxon>
        <taxon>Pseudomonadati</taxon>
        <taxon>Pseudomonadota</taxon>
        <taxon>Alphaproteobacteria</taxon>
        <taxon>Rhodobacterales</taxon>
        <taxon>Roseobacteraceae</taxon>
        <taxon>Oceaniovalibus</taxon>
    </lineage>
</organism>
<gene>
    <name evidence="2" type="ORF">OCGS_0513</name>
</gene>
<dbReference type="SUPFAM" id="SSF56281">
    <property type="entry name" value="Metallo-hydrolase/oxidoreductase"/>
    <property type="match status" value="1"/>
</dbReference>
<dbReference type="GO" id="GO:0016787">
    <property type="term" value="F:hydrolase activity"/>
    <property type="evidence" value="ECO:0007669"/>
    <property type="project" value="UniProtKB-KW"/>
</dbReference>
<dbReference type="PROSITE" id="PS51318">
    <property type="entry name" value="TAT"/>
    <property type="match status" value="1"/>
</dbReference>
<reference evidence="2 3" key="1">
    <citation type="journal article" date="2012" name="J. Bacteriol.">
        <title>Draft Genome Sequence of Oceaniovalibus guishaninsula JLT2003T.</title>
        <authorList>
            <person name="Tang K."/>
            <person name="Liu K."/>
            <person name="Jiao N."/>
        </authorList>
    </citation>
    <scope>NUCLEOTIDE SEQUENCE [LARGE SCALE GENOMIC DNA]</scope>
    <source>
        <strain evidence="2 3">JLT2003</strain>
    </source>
</reference>
<keyword evidence="2" id="KW-0378">Hydrolase</keyword>
<evidence type="ECO:0000256" key="1">
    <source>
        <dbReference type="SAM" id="SignalP"/>
    </source>
</evidence>
<dbReference type="PANTHER" id="PTHR43546">
    <property type="entry name" value="UPF0173 METAL-DEPENDENT HYDROLASE MJ1163-RELATED"/>
    <property type="match status" value="1"/>
</dbReference>
<protein>
    <submittedName>
        <fullName evidence="2">Putative metal-dependent hydrolase</fullName>
    </submittedName>
</protein>
<dbReference type="InterPro" id="IPR036866">
    <property type="entry name" value="RibonucZ/Hydroxyglut_hydro"/>
</dbReference>
<accession>K2HD85</accession>
<comment type="caution">
    <text evidence="2">The sequence shown here is derived from an EMBL/GenBank/DDBJ whole genome shotgun (WGS) entry which is preliminary data.</text>
</comment>